<dbReference type="PANTHER" id="PTHR11157">
    <property type="entry name" value="FATTY ACID ACYL TRANSFERASE-RELATED"/>
    <property type="match status" value="1"/>
</dbReference>
<dbReference type="GO" id="GO:0030148">
    <property type="term" value="P:sphingolipid biosynthetic process"/>
    <property type="evidence" value="ECO:0007669"/>
    <property type="project" value="TreeGrafter"/>
</dbReference>
<comment type="subcellular location">
    <subcellularLocation>
        <location evidence="1">Membrane</location>
        <topology evidence="1">Multi-pass membrane protein</topology>
    </subcellularLocation>
</comment>
<evidence type="ECO:0000256" key="1">
    <source>
        <dbReference type="ARBA" id="ARBA00004141"/>
    </source>
</evidence>
<evidence type="ECO:0000256" key="6">
    <source>
        <dbReference type="ARBA" id="ARBA00022989"/>
    </source>
</evidence>
<accession>A0A0D2UPY6</accession>
<feature type="transmembrane region" description="Helical" evidence="10">
    <location>
        <begin position="246"/>
        <end position="266"/>
    </location>
</feature>
<dbReference type="GO" id="GO:0034625">
    <property type="term" value="P:fatty acid elongation, monounsaturated fatty acid"/>
    <property type="evidence" value="ECO:0007669"/>
    <property type="project" value="TreeGrafter"/>
</dbReference>
<evidence type="ECO:0000256" key="3">
    <source>
        <dbReference type="ARBA" id="ARBA00022679"/>
    </source>
</evidence>
<evidence type="ECO:0000256" key="4">
    <source>
        <dbReference type="ARBA" id="ARBA00022692"/>
    </source>
</evidence>
<comment type="similarity">
    <text evidence="10">Belongs to the ELO family.</text>
</comment>
<feature type="transmembrane region" description="Helical" evidence="10">
    <location>
        <begin position="48"/>
        <end position="66"/>
    </location>
</feature>
<keyword evidence="4 10" id="KW-0812">Transmembrane</keyword>
<evidence type="ECO:0000256" key="8">
    <source>
        <dbReference type="ARBA" id="ARBA00023136"/>
    </source>
</evidence>
<keyword evidence="7 10" id="KW-0443">Lipid metabolism</keyword>
<keyword evidence="2 10" id="KW-0444">Lipid biosynthesis</keyword>
<dbReference type="RefSeq" id="XP_004343412.1">
    <property type="nucleotide sequence ID" value="XM_004343362.2"/>
</dbReference>
<keyword evidence="13" id="KW-1185">Reference proteome</keyword>
<organism evidence="12 13">
    <name type="scientific">Capsaspora owczarzaki (strain ATCC 30864)</name>
    <dbReference type="NCBI Taxonomy" id="595528"/>
    <lineage>
        <taxon>Eukaryota</taxon>
        <taxon>Filasterea</taxon>
        <taxon>Capsaspora</taxon>
    </lineage>
</organism>
<dbReference type="Proteomes" id="UP000008743">
    <property type="component" value="Unassembled WGS sequence"/>
</dbReference>
<dbReference type="EC" id="2.3.1.-" evidence="10"/>
<keyword evidence="6 10" id="KW-1133">Transmembrane helix</keyword>
<keyword evidence="5 10" id="KW-0276">Fatty acid metabolism</keyword>
<dbReference type="GO" id="GO:0019367">
    <property type="term" value="P:fatty acid elongation, saturated fatty acid"/>
    <property type="evidence" value="ECO:0007669"/>
    <property type="project" value="TreeGrafter"/>
</dbReference>
<dbReference type="PANTHER" id="PTHR11157:SF126">
    <property type="entry name" value="ELONGATION OF VERY LONG CHAIN FATTY ACIDS PROTEIN"/>
    <property type="match status" value="1"/>
</dbReference>
<dbReference type="Pfam" id="PF01151">
    <property type="entry name" value="ELO"/>
    <property type="match status" value="1"/>
</dbReference>
<dbReference type="GO" id="GO:0034626">
    <property type="term" value="P:fatty acid elongation, polyunsaturated fatty acid"/>
    <property type="evidence" value="ECO:0007669"/>
    <property type="project" value="TreeGrafter"/>
</dbReference>
<dbReference type="GO" id="GO:0005789">
    <property type="term" value="C:endoplasmic reticulum membrane"/>
    <property type="evidence" value="ECO:0007669"/>
    <property type="project" value="TreeGrafter"/>
</dbReference>
<evidence type="ECO:0000313" key="13">
    <source>
        <dbReference type="Proteomes" id="UP000008743"/>
    </source>
</evidence>
<evidence type="ECO:0000256" key="11">
    <source>
        <dbReference type="SAM" id="MobiDB-lite"/>
    </source>
</evidence>
<evidence type="ECO:0000256" key="2">
    <source>
        <dbReference type="ARBA" id="ARBA00022516"/>
    </source>
</evidence>
<evidence type="ECO:0000256" key="7">
    <source>
        <dbReference type="ARBA" id="ARBA00023098"/>
    </source>
</evidence>
<dbReference type="PROSITE" id="PS01188">
    <property type="entry name" value="ELO"/>
    <property type="match status" value="1"/>
</dbReference>
<keyword evidence="9 10" id="KW-0275">Fatty acid biosynthesis</keyword>
<proteinExistence type="inferred from homology"/>
<feature type="transmembrane region" description="Helical" evidence="10">
    <location>
        <begin position="212"/>
        <end position="234"/>
    </location>
</feature>
<dbReference type="STRING" id="595528.A0A0D2UPY6"/>
<keyword evidence="8 10" id="KW-0472">Membrane</keyword>
<evidence type="ECO:0000313" key="12">
    <source>
        <dbReference type="EMBL" id="KJE97056.1"/>
    </source>
</evidence>
<comment type="catalytic activity">
    <reaction evidence="10">
        <text>an acyl-CoA + malonyl-CoA + H(+) = a 3-oxoacyl-CoA + CO2 + CoA</text>
        <dbReference type="Rhea" id="RHEA:50252"/>
        <dbReference type="ChEBI" id="CHEBI:15378"/>
        <dbReference type="ChEBI" id="CHEBI:16526"/>
        <dbReference type="ChEBI" id="CHEBI:57287"/>
        <dbReference type="ChEBI" id="CHEBI:57384"/>
        <dbReference type="ChEBI" id="CHEBI:58342"/>
        <dbReference type="ChEBI" id="CHEBI:90726"/>
    </reaction>
    <physiologicalReaction direction="left-to-right" evidence="10">
        <dbReference type="Rhea" id="RHEA:50253"/>
    </physiologicalReaction>
</comment>
<dbReference type="InterPro" id="IPR030457">
    <property type="entry name" value="ELO_CS"/>
</dbReference>
<dbReference type="InterPro" id="IPR002076">
    <property type="entry name" value="ELO_fam"/>
</dbReference>
<dbReference type="OMA" id="WTYFTST"/>
<evidence type="ECO:0000256" key="10">
    <source>
        <dbReference type="RuleBase" id="RU361115"/>
    </source>
</evidence>
<feature type="transmembrane region" description="Helical" evidence="10">
    <location>
        <begin position="78"/>
        <end position="97"/>
    </location>
</feature>
<feature type="transmembrane region" description="Helical" evidence="10">
    <location>
        <begin position="153"/>
        <end position="171"/>
    </location>
</feature>
<feature type="transmembrane region" description="Helical" evidence="10">
    <location>
        <begin position="128"/>
        <end position="146"/>
    </location>
</feature>
<name>A0A0D2UPY6_CAPO3</name>
<gene>
    <name evidence="12" type="ORF">CAOG_007538</name>
</gene>
<keyword evidence="3 10" id="KW-0808">Transferase</keyword>
<dbReference type="PhylomeDB" id="A0A0D2UPY6"/>
<evidence type="ECO:0000256" key="9">
    <source>
        <dbReference type="ARBA" id="ARBA00023160"/>
    </source>
</evidence>
<protein>
    <recommendedName>
        <fullName evidence="10">Elongation of fatty acids protein</fullName>
        <ecNumber evidence="10">2.3.1.-</ecNumber>
    </recommendedName>
</protein>
<feature type="region of interest" description="Disordered" evidence="11">
    <location>
        <begin position="268"/>
        <end position="291"/>
    </location>
</feature>
<feature type="transmembrane region" description="Helical" evidence="10">
    <location>
        <begin position="177"/>
        <end position="200"/>
    </location>
</feature>
<dbReference type="EMBL" id="KE346373">
    <property type="protein sequence ID" value="KJE97056.1"/>
    <property type="molecule type" value="Genomic_DNA"/>
</dbReference>
<dbReference type="GO" id="GO:0009922">
    <property type="term" value="F:fatty acid elongase activity"/>
    <property type="evidence" value="ECO:0007669"/>
    <property type="project" value="InterPro"/>
</dbReference>
<dbReference type="AlphaFoldDB" id="A0A0D2UPY6"/>
<sequence>MADLLSANVTATVERWLAEGAKLYDYGMNDFADPRVGNWLFMSRPHETIALTLAYYFIVFAGKRVMQDRKPFDLKPLVVIYNAAMVALSAYMLHEFVMTAWNAGYDLVCQPVDYSNSENGLRMASVVWWYYFSKFIEFLDTFFMVLRKKNEQITFLHVYHHGSMFCLWWMGTKWVPGGQAFFGASINCFVHVIMYAYYMLSAMGISVWWKKYITVLQLVQFVIAWIHAIGSLYVDCNFPHWMHYGLMIYLFTLILLFLNFYIHSYGQKGKSNKSARGQGTKPASRKSAKTE</sequence>
<dbReference type="InParanoid" id="A0A0D2UPY6"/>
<dbReference type="OrthoDB" id="434092at2759"/>
<evidence type="ECO:0000256" key="5">
    <source>
        <dbReference type="ARBA" id="ARBA00022832"/>
    </source>
</evidence>
<dbReference type="eggNOG" id="KOG3071">
    <property type="taxonomic scope" value="Eukaryota"/>
</dbReference>
<reference evidence="13" key="1">
    <citation type="submission" date="2011-02" db="EMBL/GenBank/DDBJ databases">
        <title>The Genome Sequence of Capsaspora owczarzaki ATCC 30864.</title>
        <authorList>
            <person name="Russ C."/>
            <person name="Cuomo C."/>
            <person name="Burger G."/>
            <person name="Gray M.W."/>
            <person name="Holland P.W.H."/>
            <person name="King N."/>
            <person name="Lang F.B.F."/>
            <person name="Roger A.J."/>
            <person name="Ruiz-Trillo I."/>
            <person name="Young S.K."/>
            <person name="Zeng Q."/>
            <person name="Gargeya S."/>
            <person name="Alvarado L."/>
            <person name="Berlin A."/>
            <person name="Chapman S.B."/>
            <person name="Chen Z."/>
            <person name="Freedman E."/>
            <person name="Gellesch M."/>
            <person name="Goldberg J."/>
            <person name="Griggs A."/>
            <person name="Gujja S."/>
            <person name="Heilman E."/>
            <person name="Heiman D."/>
            <person name="Howarth C."/>
            <person name="Mehta T."/>
            <person name="Neiman D."/>
            <person name="Pearson M."/>
            <person name="Roberts A."/>
            <person name="Saif S."/>
            <person name="Shea T."/>
            <person name="Shenoy N."/>
            <person name="Sisk P."/>
            <person name="Stolte C."/>
            <person name="Sykes S."/>
            <person name="White J."/>
            <person name="Yandava C."/>
            <person name="Haas B."/>
            <person name="Nusbaum C."/>
            <person name="Birren B."/>
        </authorList>
    </citation>
    <scope>NUCLEOTIDE SEQUENCE</scope>
    <source>
        <strain evidence="13">ATCC 30864</strain>
    </source>
</reference>
<dbReference type="GO" id="GO:0042761">
    <property type="term" value="P:very long-chain fatty acid biosynthetic process"/>
    <property type="evidence" value="ECO:0007669"/>
    <property type="project" value="TreeGrafter"/>
</dbReference>